<organism evidence="1">
    <name type="scientific">Candidatus Kentrum sp. SD</name>
    <dbReference type="NCBI Taxonomy" id="2126332"/>
    <lineage>
        <taxon>Bacteria</taxon>
        <taxon>Pseudomonadati</taxon>
        <taxon>Pseudomonadota</taxon>
        <taxon>Gammaproteobacteria</taxon>
        <taxon>Candidatus Kentrum</taxon>
    </lineage>
</organism>
<dbReference type="AlphaFoldDB" id="A0A450YGT5"/>
<evidence type="ECO:0000313" key="2">
    <source>
        <dbReference type="EMBL" id="VFK46167.1"/>
    </source>
</evidence>
<accession>A0A450YGT5</accession>
<reference evidence="1" key="1">
    <citation type="submission" date="2019-02" db="EMBL/GenBank/DDBJ databases">
        <authorList>
            <person name="Gruber-Vodicka R. H."/>
            <person name="Seah K. B. B."/>
        </authorList>
    </citation>
    <scope>NUCLEOTIDE SEQUENCE</scope>
    <source>
        <strain evidence="2">BECK_S1320</strain>
        <strain evidence="1">BECK_S1321</strain>
    </source>
</reference>
<proteinExistence type="predicted"/>
<dbReference type="EMBL" id="CAADFU010000068">
    <property type="protein sequence ID" value="VFK46167.1"/>
    <property type="molecule type" value="Genomic_DNA"/>
</dbReference>
<name>A0A450YGT5_9GAMM</name>
<evidence type="ECO:0000313" key="1">
    <source>
        <dbReference type="EMBL" id="VFK40729.1"/>
    </source>
</evidence>
<protein>
    <submittedName>
        <fullName evidence="1">Uncharacterized protein</fullName>
    </submittedName>
</protein>
<dbReference type="EMBL" id="CAADFR010000069">
    <property type="protein sequence ID" value="VFK40729.1"/>
    <property type="molecule type" value="Genomic_DNA"/>
</dbReference>
<gene>
    <name evidence="2" type="ORF">BECKSD772E_GA0070983_10682</name>
    <name evidence="1" type="ORF">BECKSD772F_GA0070984_10692</name>
</gene>
<dbReference type="Gene3D" id="3.75.10.10">
    <property type="entry name" value="L-arginine/glycine Amidinotransferase, Chain A"/>
    <property type="match status" value="1"/>
</dbReference>
<sequence>MPHIPPPPCPLNSHAEWDPLEEVIIGNPEGVFAAFWDPLDRMVYFHRG</sequence>